<dbReference type="HOGENOM" id="CLU_118479_1_0_6"/>
<name>A0A0C4WJ11_9GAMM</name>
<evidence type="ECO:0000313" key="2">
    <source>
        <dbReference type="Proteomes" id="UP000068210"/>
    </source>
</evidence>
<dbReference type="Pfam" id="PF08780">
    <property type="entry name" value="NTase_sub_bind"/>
    <property type="match status" value="1"/>
</dbReference>
<dbReference type="GO" id="GO:0016740">
    <property type="term" value="F:transferase activity"/>
    <property type="evidence" value="ECO:0007669"/>
    <property type="project" value="UniProtKB-KW"/>
</dbReference>
<organism evidence="1 2">
    <name type="scientific">Azotobacter chroococcum NCIMB 8003</name>
    <dbReference type="NCBI Taxonomy" id="1328314"/>
    <lineage>
        <taxon>Bacteria</taxon>
        <taxon>Pseudomonadati</taxon>
        <taxon>Pseudomonadota</taxon>
        <taxon>Gammaproteobacteria</taxon>
        <taxon>Pseudomonadales</taxon>
        <taxon>Pseudomonadaceae</taxon>
        <taxon>Azotobacter</taxon>
    </lineage>
</organism>
<keyword evidence="1" id="KW-0808">Transferase</keyword>
<dbReference type="AlphaFoldDB" id="A0A0C4WJ11"/>
<dbReference type="Gene3D" id="1.20.120.330">
    <property type="entry name" value="Nucleotidyltransferases domain 2"/>
    <property type="match status" value="1"/>
</dbReference>
<evidence type="ECO:0000313" key="1">
    <source>
        <dbReference type="EMBL" id="AJE19751.1"/>
    </source>
</evidence>
<dbReference type="STRING" id="1328314.Achr_2430"/>
<dbReference type="Proteomes" id="UP000068210">
    <property type="component" value="Chromosome"/>
</dbReference>
<accession>A0A0C4WJ11</accession>
<dbReference type="SUPFAM" id="SSF81593">
    <property type="entry name" value="Nucleotidyltransferase substrate binding subunit/domain"/>
    <property type="match status" value="1"/>
</dbReference>
<sequence>MEMNAPDTHWQQRLHSFRKALLQLDEAMEQVSRRPLSKLEREGAFHVFECSYELGWNTLKDFLVWQGIEGIVGPRDTIREAFSAELIADGQGWMQMLTDGNRTSHTCNEETAETILLNIRQQHHPLLKALEHTLSNRAEPNA</sequence>
<dbReference type="EMBL" id="CP010415">
    <property type="protein sequence ID" value="AJE19751.1"/>
    <property type="molecule type" value="Genomic_DNA"/>
</dbReference>
<keyword evidence="2" id="KW-1185">Reference proteome</keyword>
<proteinExistence type="predicted"/>
<gene>
    <name evidence="1" type="ORF">Achr_2430</name>
</gene>
<dbReference type="KEGG" id="acx:Achr_2430"/>
<reference evidence="1 2" key="1">
    <citation type="journal article" date="2015" name="PLoS ONE">
        <title>Azotobacter Genomes: The Genome of Azotobacter chroococcum NCIMB 8003 (ATCC 4412).</title>
        <authorList>
            <person name="Robson R.L."/>
            <person name="Jones R."/>
            <person name="Robson R.M."/>
            <person name="Schwartz A."/>
            <person name="Richardson T.H."/>
        </authorList>
    </citation>
    <scope>NUCLEOTIDE SEQUENCE [LARGE SCALE GENOMIC DNA]</scope>
    <source>
        <strain evidence="1 2">NCIMB 8003</strain>
    </source>
</reference>
<dbReference type="InterPro" id="IPR010235">
    <property type="entry name" value="HepT"/>
</dbReference>
<protein>
    <submittedName>
        <fullName evidence="1">Nucleotidyltransferase substrate binding protein</fullName>
    </submittedName>
</protein>
<dbReference type="NCBIfam" id="TIGR01987">
    <property type="entry name" value="HI0074"/>
    <property type="match status" value="1"/>
</dbReference>